<dbReference type="AlphaFoldDB" id="A0A9P1M9V7"/>
<accession>A0A9P1M9V7</accession>
<gene>
    <name evidence="2" type="ORF">PPNO1_LOCUS5312</name>
</gene>
<protein>
    <recommendedName>
        <fullName evidence="1">Enoyl reductase (ER) domain-containing protein</fullName>
    </recommendedName>
</protein>
<proteinExistence type="predicted"/>
<dbReference type="InterPro" id="IPR052711">
    <property type="entry name" value="Zinc_ADH-like"/>
</dbReference>
<organism evidence="2 3">
    <name type="scientific">Parascedosporium putredinis</name>
    <dbReference type="NCBI Taxonomy" id="1442378"/>
    <lineage>
        <taxon>Eukaryota</taxon>
        <taxon>Fungi</taxon>
        <taxon>Dikarya</taxon>
        <taxon>Ascomycota</taxon>
        <taxon>Pezizomycotina</taxon>
        <taxon>Sordariomycetes</taxon>
        <taxon>Hypocreomycetidae</taxon>
        <taxon>Microascales</taxon>
        <taxon>Microascaceae</taxon>
        <taxon>Parascedosporium</taxon>
    </lineage>
</organism>
<evidence type="ECO:0000259" key="1">
    <source>
        <dbReference type="SMART" id="SM00829"/>
    </source>
</evidence>
<dbReference type="EMBL" id="CALLCH030000012">
    <property type="protein sequence ID" value="CAI4215604.1"/>
    <property type="molecule type" value="Genomic_DNA"/>
</dbReference>
<dbReference type="InterPro" id="IPR013154">
    <property type="entry name" value="ADH-like_N"/>
</dbReference>
<dbReference type="InterPro" id="IPR020843">
    <property type="entry name" value="ER"/>
</dbReference>
<dbReference type="SMART" id="SM00829">
    <property type="entry name" value="PKS_ER"/>
    <property type="match status" value="1"/>
</dbReference>
<name>A0A9P1M9V7_9PEZI</name>
<dbReference type="Pfam" id="PF00107">
    <property type="entry name" value="ADH_zinc_N"/>
    <property type="match status" value="1"/>
</dbReference>
<comment type="caution">
    <text evidence="2">The sequence shown here is derived from an EMBL/GenBank/DDBJ whole genome shotgun (WGS) entry which is preliminary data.</text>
</comment>
<dbReference type="InterPro" id="IPR036291">
    <property type="entry name" value="NAD(P)-bd_dom_sf"/>
</dbReference>
<dbReference type="PANTHER" id="PTHR45033">
    <property type="match status" value="1"/>
</dbReference>
<dbReference type="SUPFAM" id="SSF50129">
    <property type="entry name" value="GroES-like"/>
    <property type="match status" value="1"/>
</dbReference>
<dbReference type="Proteomes" id="UP000838763">
    <property type="component" value="Unassembled WGS sequence"/>
</dbReference>
<keyword evidence="3" id="KW-1185">Reference proteome</keyword>
<dbReference type="InterPro" id="IPR011032">
    <property type="entry name" value="GroES-like_sf"/>
</dbReference>
<dbReference type="SUPFAM" id="SSF51735">
    <property type="entry name" value="NAD(P)-binding Rossmann-fold domains"/>
    <property type="match status" value="1"/>
</dbReference>
<dbReference type="Pfam" id="PF08240">
    <property type="entry name" value="ADH_N"/>
    <property type="match status" value="1"/>
</dbReference>
<evidence type="ECO:0000313" key="3">
    <source>
        <dbReference type="Proteomes" id="UP000838763"/>
    </source>
</evidence>
<sequence length="286" mass="29764">MARRWVMTNQDGFELSLKLEENLPVPEDLAENDVLVELHGASLNYRELVIAKKPGQVGPISQDCVPGSDGAGIVKAVGAAVTEFKPGDRVITLLSPDTVEKGGDEAFPDFPAISDGLGQRRNGTLQTHGVFPQTALVHGPKSIGWIEASTLTCSGLTAYNSLFGFQGKQVSAGDWVLTQGTGGVSVAALQLAVAAGATVVATTSSDAKAERLRALGATHVVNYHANPEGWGEQAKALTPDGAGFDFIVDIGGDATLGKCVPAAKTDGIVVLAGLRGSGSRCPYWRR</sequence>
<dbReference type="Gene3D" id="3.40.50.720">
    <property type="entry name" value="NAD(P)-binding Rossmann-like Domain"/>
    <property type="match status" value="1"/>
</dbReference>
<dbReference type="InterPro" id="IPR013149">
    <property type="entry name" value="ADH-like_C"/>
</dbReference>
<dbReference type="OrthoDB" id="9930022at2759"/>
<dbReference type="CDD" id="cd08276">
    <property type="entry name" value="MDR7"/>
    <property type="match status" value="1"/>
</dbReference>
<dbReference type="PANTHER" id="PTHR45033:SF2">
    <property type="entry name" value="ZINC-TYPE ALCOHOL DEHYDROGENASE-LIKE PROTEIN C1773.06C"/>
    <property type="match status" value="1"/>
</dbReference>
<evidence type="ECO:0000313" key="2">
    <source>
        <dbReference type="EMBL" id="CAI4215604.1"/>
    </source>
</evidence>
<dbReference type="Gene3D" id="3.90.180.10">
    <property type="entry name" value="Medium-chain alcohol dehydrogenases, catalytic domain"/>
    <property type="match status" value="1"/>
</dbReference>
<feature type="domain" description="Enoyl reductase (ER)" evidence="1">
    <location>
        <begin position="14"/>
        <end position="270"/>
    </location>
</feature>
<dbReference type="GO" id="GO:0016491">
    <property type="term" value="F:oxidoreductase activity"/>
    <property type="evidence" value="ECO:0007669"/>
    <property type="project" value="InterPro"/>
</dbReference>
<reference evidence="2" key="1">
    <citation type="submission" date="2022-11" db="EMBL/GenBank/DDBJ databases">
        <authorList>
            <person name="Scott C."/>
            <person name="Bruce N."/>
        </authorList>
    </citation>
    <scope>NUCLEOTIDE SEQUENCE</scope>
</reference>